<name>A0ABQ4RUU7_9HYPH</name>
<evidence type="ECO:0000313" key="2">
    <source>
        <dbReference type="Proteomes" id="UP001055125"/>
    </source>
</evidence>
<gene>
    <name evidence="1" type="ORF">OCOJLMKI_1749</name>
</gene>
<keyword evidence="2" id="KW-1185">Reference proteome</keyword>
<dbReference type="RefSeq" id="WP_238243719.1">
    <property type="nucleotide sequence ID" value="NZ_BPQP01000025.1"/>
</dbReference>
<accession>A0ABQ4RUU7</accession>
<organism evidence="1 2">
    <name type="scientific">Methylobacterium iners</name>
    <dbReference type="NCBI Taxonomy" id="418707"/>
    <lineage>
        <taxon>Bacteria</taxon>
        <taxon>Pseudomonadati</taxon>
        <taxon>Pseudomonadota</taxon>
        <taxon>Alphaproteobacteria</taxon>
        <taxon>Hyphomicrobiales</taxon>
        <taxon>Methylobacteriaceae</taxon>
        <taxon>Methylobacterium</taxon>
    </lineage>
</organism>
<proteinExistence type="predicted"/>
<protein>
    <submittedName>
        <fullName evidence="1">Uncharacterized protein</fullName>
    </submittedName>
</protein>
<comment type="caution">
    <text evidence="1">The sequence shown here is derived from an EMBL/GenBank/DDBJ whole genome shotgun (WGS) entry which is preliminary data.</text>
</comment>
<sequence length="74" mass="8460">MSEHVSQHWDVLVPRPHLSYRVHFLNPDGRVLRVKTLEASNDSEAIQLTLGLMDGRALDLWHGLRFINSFPDPG</sequence>
<evidence type="ECO:0000313" key="1">
    <source>
        <dbReference type="EMBL" id="GJD94546.1"/>
    </source>
</evidence>
<reference evidence="1" key="2">
    <citation type="submission" date="2021-08" db="EMBL/GenBank/DDBJ databases">
        <authorList>
            <person name="Tani A."/>
            <person name="Ola A."/>
            <person name="Ogura Y."/>
            <person name="Katsura K."/>
            <person name="Hayashi T."/>
        </authorList>
    </citation>
    <scope>NUCLEOTIDE SEQUENCE</scope>
    <source>
        <strain evidence="1">DSM 19015</strain>
    </source>
</reference>
<dbReference type="EMBL" id="BPQP01000025">
    <property type="protein sequence ID" value="GJD94546.1"/>
    <property type="molecule type" value="Genomic_DNA"/>
</dbReference>
<dbReference type="Proteomes" id="UP001055125">
    <property type="component" value="Unassembled WGS sequence"/>
</dbReference>
<reference evidence="1" key="1">
    <citation type="journal article" date="2021" name="Front. Microbiol.">
        <title>Comprehensive Comparative Genomics and Phenotyping of Methylobacterium Species.</title>
        <authorList>
            <person name="Alessa O."/>
            <person name="Ogura Y."/>
            <person name="Fujitani Y."/>
            <person name="Takami H."/>
            <person name="Hayashi T."/>
            <person name="Sahin N."/>
            <person name="Tani A."/>
        </authorList>
    </citation>
    <scope>NUCLEOTIDE SEQUENCE</scope>
    <source>
        <strain evidence="1">DSM 19015</strain>
    </source>
</reference>